<proteinExistence type="predicted"/>
<protein>
    <submittedName>
        <fullName evidence="2">CPBP family intramembrane metalloprotease</fullName>
    </submittedName>
</protein>
<dbReference type="InterPro" id="IPR003675">
    <property type="entry name" value="Rce1/LyrA-like_dom"/>
</dbReference>
<dbReference type="RefSeq" id="WP_098096522.1">
    <property type="nucleotide sequence ID" value="NZ_JBALMF010000151.1"/>
</dbReference>
<organism evidence="2 3">
    <name type="scientific">Bacillus wiedmannii</name>
    <dbReference type="NCBI Taxonomy" id="1890302"/>
    <lineage>
        <taxon>Bacteria</taxon>
        <taxon>Bacillati</taxon>
        <taxon>Bacillota</taxon>
        <taxon>Bacilli</taxon>
        <taxon>Bacillales</taxon>
        <taxon>Bacillaceae</taxon>
        <taxon>Bacillus</taxon>
        <taxon>Bacillus cereus group</taxon>
    </lineage>
</organism>
<dbReference type="GO" id="GO:0006508">
    <property type="term" value="P:proteolysis"/>
    <property type="evidence" value="ECO:0007669"/>
    <property type="project" value="UniProtKB-KW"/>
</dbReference>
<dbReference type="GO" id="GO:0008237">
    <property type="term" value="F:metallopeptidase activity"/>
    <property type="evidence" value="ECO:0007669"/>
    <property type="project" value="UniProtKB-KW"/>
</dbReference>
<evidence type="ECO:0000259" key="1">
    <source>
        <dbReference type="Pfam" id="PF02517"/>
    </source>
</evidence>
<evidence type="ECO:0000313" key="2">
    <source>
        <dbReference type="EMBL" id="PEJ02116.1"/>
    </source>
</evidence>
<name>A0A2A8AC06_9BACI</name>
<sequence length="227" mass="25279">MNGLYPKQPTSMFRAIISMFVVCLAYIGLVYTTLPFRFTFLAIAGAVALYLNYGFYGIRSAFAPLQKGATKIIVIGLIWNIIQTGLVAYLVQFVFHFSVAANGKTTIFVDNSPLQFMYHLLQIICSLLGEECLILVPSILGIYFLKKQGVSEKWSMILITLVGVFLFGMAHFSTYEGNLIQILFVTGLGRLPFNWIAFKANSIWASIIAHVFYDLPLLLVALLVAPV</sequence>
<accession>A0A2A8AC06</accession>
<dbReference type="AlphaFoldDB" id="A0A2A8AC06"/>
<evidence type="ECO:0000313" key="3">
    <source>
        <dbReference type="Proteomes" id="UP000220045"/>
    </source>
</evidence>
<keyword evidence="2" id="KW-0378">Hydrolase</keyword>
<dbReference type="GO" id="GO:0004175">
    <property type="term" value="F:endopeptidase activity"/>
    <property type="evidence" value="ECO:0007669"/>
    <property type="project" value="UniProtKB-ARBA"/>
</dbReference>
<dbReference type="EMBL" id="NUEL01000059">
    <property type="protein sequence ID" value="PEJ02116.1"/>
    <property type="molecule type" value="Genomic_DNA"/>
</dbReference>
<dbReference type="GO" id="GO:0080120">
    <property type="term" value="P:CAAX-box protein maturation"/>
    <property type="evidence" value="ECO:0007669"/>
    <property type="project" value="UniProtKB-ARBA"/>
</dbReference>
<keyword evidence="2" id="KW-0645">Protease</keyword>
<reference evidence="2 3" key="1">
    <citation type="submission" date="2017-09" db="EMBL/GenBank/DDBJ databases">
        <title>Large-scale bioinformatics analysis of Bacillus genomes uncovers conserved roles of natural products in bacterial physiology.</title>
        <authorList>
            <consortium name="Agbiome Team Llc"/>
            <person name="Bleich R.M."/>
            <person name="Grubbs K.J."/>
            <person name="Santa Maria K.C."/>
            <person name="Allen S.E."/>
            <person name="Farag S."/>
            <person name="Shank E.A."/>
            <person name="Bowers A."/>
        </authorList>
    </citation>
    <scope>NUCLEOTIDE SEQUENCE [LARGE SCALE GENOMIC DNA]</scope>
    <source>
        <strain evidence="2 3">AFS004017</strain>
    </source>
</reference>
<keyword evidence="2" id="KW-0482">Metalloprotease</keyword>
<feature type="domain" description="CAAX prenyl protease 2/Lysostaphin resistance protein A-like" evidence="1">
    <location>
        <begin position="148"/>
        <end position="215"/>
    </location>
</feature>
<dbReference type="Pfam" id="PF02517">
    <property type="entry name" value="Rce1-like"/>
    <property type="match status" value="1"/>
</dbReference>
<gene>
    <name evidence="2" type="ORF">CN684_27255</name>
</gene>
<comment type="caution">
    <text evidence="2">The sequence shown here is derived from an EMBL/GenBank/DDBJ whole genome shotgun (WGS) entry which is preliminary data.</text>
</comment>
<dbReference type="Proteomes" id="UP000220045">
    <property type="component" value="Unassembled WGS sequence"/>
</dbReference>